<sequence>LTLNQEQISELETPSKQPPVLGFKKSAIARWRGAYRACEIDILFGGRPDKAFTPPSGNPFK</sequence>
<gene>
    <name evidence="1" type="ORF">C9F07_16515</name>
</gene>
<accession>A0A4Z0LRI1</accession>
<evidence type="ECO:0000313" key="2">
    <source>
        <dbReference type="Proteomes" id="UP000298196"/>
    </source>
</evidence>
<keyword evidence="2" id="KW-1185">Reference proteome</keyword>
<reference evidence="1 2" key="1">
    <citation type="submission" date="2018-03" db="EMBL/GenBank/DDBJ databases">
        <title>Non-Typhoidal Salmonella genome sequencing and assembly.</title>
        <authorList>
            <person name="Matchawe C."/>
        </authorList>
    </citation>
    <scope>NUCLEOTIDE SEQUENCE [LARGE SCALE GENOMIC DNA]</scope>
    <source>
        <strain evidence="1 2">22sa</strain>
    </source>
</reference>
<feature type="non-terminal residue" evidence="1">
    <location>
        <position position="1"/>
    </location>
</feature>
<organism evidence="1 2">
    <name type="scientific">Salmonella enterica subsp. enterica serovar Poona</name>
    <dbReference type="NCBI Taxonomy" id="436295"/>
    <lineage>
        <taxon>Bacteria</taxon>
        <taxon>Pseudomonadati</taxon>
        <taxon>Pseudomonadota</taxon>
        <taxon>Gammaproteobacteria</taxon>
        <taxon>Enterobacterales</taxon>
        <taxon>Enterobacteriaceae</taxon>
        <taxon>Salmonella</taxon>
    </lineage>
</organism>
<comment type="caution">
    <text evidence="1">The sequence shown here is derived from an EMBL/GenBank/DDBJ whole genome shotgun (WGS) entry which is preliminary data.</text>
</comment>
<dbReference type="AlphaFoldDB" id="A0A4Z0LRI1"/>
<proteinExistence type="predicted"/>
<dbReference type="EMBL" id="PYKI01001729">
    <property type="protein sequence ID" value="TGD68695.1"/>
    <property type="molecule type" value="Genomic_DNA"/>
</dbReference>
<protein>
    <submittedName>
        <fullName evidence="1">Uncharacterized protein</fullName>
    </submittedName>
</protein>
<name>A0A4Z0LRI1_SALET</name>
<dbReference type="Proteomes" id="UP000298196">
    <property type="component" value="Unassembled WGS sequence"/>
</dbReference>
<evidence type="ECO:0000313" key="1">
    <source>
        <dbReference type="EMBL" id="TGD68695.1"/>
    </source>
</evidence>